<organism evidence="2 3">
    <name type="scientific">Lysobacter enzymogenes</name>
    <dbReference type="NCBI Taxonomy" id="69"/>
    <lineage>
        <taxon>Bacteria</taxon>
        <taxon>Pseudomonadati</taxon>
        <taxon>Pseudomonadota</taxon>
        <taxon>Gammaproteobacteria</taxon>
        <taxon>Lysobacterales</taxon>
        <taxon>Lysobacteraceae</taxon>
        <taxon>Lysobacter</taxon>
    </lineage>
</organism>
<protein>
    <submittedName>
        <fullName evidence="2">Type IV pilus modification protein PilV</fullName>
    </submittedName>
</protein>
<name>A0A3N2RIV6_LYSEN</name>
<evidence type="ECO:0000313" key="3">
    <source>
        <dbReference type="Proteomes" id="UP000275910"/>
    </source>
</evidence>
<dbReference type="InterPro" id="IPR012902">
    <property type="entry name" value="N_methyl_site"/>
</dbReference>
<reference evidence="2 3" key="1">
    <citation type="submission" date="2018-10" db="EMBL/GenBank/DDBJ databases">
        <title>The genome of Lysobacter enzymogenes OH11.</title>
        <authorList>
            <person name="Liu F."/>
            <person name="Zhao Y."/>
            <person name="Qian G."/>
            <person name="Chen Y."/>
            <person name="Xu H."/>
        </authorList>
    </citation>
    <scope>NUCLEOTIDE SEQUENCE [LARGE SCALE GENOMIC DNA]</scope>
    <source>
        <strain evidence="2 3">OH11</strain>
    </source>
</reference>
<proteinExistence type="predicted"/>
<feature type="transmembrane region" description="Helical" evidence="1">
    <location>
        <begin position="21"/>
        <end position="43"/>
    </location>
</feature>
<dbReference type="EMBL" id="RCTY01000023">
    <property type="protein sequence ID" value="ROU07291.1"/>
    <property type="molecule type" value="Genomic_DNA"/>
</dbReference>
<dbReference type="NCBIfam" id="TIGR02532">
    <property type="entry name" value="IV_pilin_GFxxxE"/>
    <property type="match status" value="1"/>
</dbReference>
<sequence length="164" mass="17705">MPMNQFPRRNRPGFARRQRGFSLIEVLISILVLGLGLLGLAMLQVTNLRLTQSANSRTLASNLAYEIMDDIRANRIYAINYAGTIAAAKDAKSGCSHAGAVSSSTQKADYACRLLKTLGDSAAADIEVAMGDRMSTVTVTITWDDARRWQPGALGSSVSVRTQL</sequence>
<dbReference type="InterPro" id="IPR013362">
    <property type="entry name" value="Pilus_4_PilV"/>
</dbReference>
<dbReference type="Pfam" id="PF07963">
    <property type="entry name" value="N_methyl"/>
    <property type="match status" value="1"/>
</dbReference>
<dbReference type="NCBIfam" id="TIGR02523">
    <property type="entry name" value="type_IV_pilV"/>
    <property type="match status" value="1"/>
</dbReference>
<evidence type="ECO:0000256" key="1">
    <source>
        <dbReference type="SAM" id="Phobius"/>
    </source>
</evidence>
<dbReference type="AlphaFoldDB" id="A0A3N2RIV6"/>
<dbReference type="Proteomes" id="UP000275910">
    <property type="component" value="Unassembled WGS sequence"/>
</dbReference>
<comment type="caution">
    <text evidence="2">The sequence shown here is derived from an EMBL/GenBank/DDBJ whole genome shotgun (WGS) entry which is preliminary data.</text>
</comment>
<evidence type="ECO:0000313" key="2">
    <source>
        <dbReference type="EMBL" id="ROU07291.1"/>
    </source>
</evidence>
<keyword evidence="1" id="KW-0472">Membrane</keyword>
<keyword evidence="1" id="KW-0812">Transmembrane</keyword>
<gene>
    <name evidence="2" type="primary">pilV</name>
    <name evidence="2" type="ORF">D9T17_10030</name>
</gene>
<keyword evidence="1" id="KW-1133">Transmembrane helix</keyword>
<accession>A0A3N2RIV6</accession>